<feature type="binding site" evidence="7">
    <location>
        <begin position="10"/>
        <end position="15"/>
    </location>
    <ligand>
        <name>ATP</name>
        <dbReference type="ChEBI" id="CHEBI:30616"/>
    </ligand>
</feature>
<evidence type="ECO:0000256" key="6">
    <source>
        <dbReference type="ARBA" id="ARBA00023141"/>
    </source>
</evidence>
<protein>
    <recommendedName>
        <fullName evidence="7">Shikimate kinase</fullName>
        <shortName evidence="7">SK</shortName>
        <ecNumber evidence="7">2.7.1.71</ecNumber>
    </recommendedName>
</protein>
<sequence>MEAILIGFMGSGKTTVGRLLAQQLQTTHADLDELIVARAGQPITAIFEQQGEAYFRQAEHVTLKAALKQPGILSTGGGTATIAANVAILMASSTPVIWLDATDATILARVAADAGRPLVNSLDLAALLQLKQQRAAWYAQAADLVISTDALTPAEICHEIVTWLAQPTQLAAQG</sequence>
<keyword evidence="7" id="KW-0963">Cytoplasm</keyword>
<keyword evidence="2 7" id="KW-0808">Transferase</keyword>
<keyword evidence="3 7" id="KW-0547">Nucleotide-binding</keyword>
<reference evidence="8 9" key="1">
    <citation type="journal article" date="2023" name="Int. J. Syst. Evol. Microbiol.">
        <title>Lactiplantibacillus brownii sp. nov., a novel psychrotolerant species isolated from sauerkraut.</title>
        <authorList>
            <person name="Heng Y.C."/>
            <person name="Silvaraju S."/>
            <person name="Lee J.K.Y."/>
            <person name="Kittelmann S."/>
        </authorList>
    </citation>
    <scope>NUCLEOTIDE SEQUENCE [LARGE SCALE GENOMIC DNA]</scope>
    <source>
        <strain evidence="8 9">WILCCON 0030</strain>
    </source>
</reference>
<dbReference type="PRINTS" id="PR01100">
    <property type="entry name" value="SHIKIMTKNASE"/>
</dbReference>
<name>A0ABU1A7V8_9LACO</name>
<comment type="subcellular location">
    <subcellularLocation>
        <location evidence="7">Cytoplasm</location>
    </subcellularLocation>
</comment>
<organism evidence="8 9">
    <name type="scientific">Lactiplantibacillus brownii</name>
    <dbReference type="NCBI Taxonomy" id="3069269"/>
    <lineage>
        <taxon>Bacteria</taxon>
        <taxon>Bacillati</taxon>
        <taxon>Bacillota</taxon>
        <taxon>Bacilli</taxon>
        <taxon>Lactobacillales</taxon>
        <taxon>Lactobacillaceae</taxon>
        <taxon>Lactiplantibacillus</taxon>
    </lineage>
</organism>
<keyword evidence="9" id="KW-1185">Reference proteome</keyword>
<comment type="function">
    <text evidence="7">Catalyzes the specific phosphorylation of the 3-hydroxyl group of shikimic acid using ATP as a cosubstrate.</text>
</comment>
<comment type="caution">
    <text evidence="7">Lacks conserved residue(s) required for the propagation of feature annotation.</text>
</comment>
<feature type="binding site" evidence="7">
    <location>
        <position position="77"/>
    </location>
    <ligand>
        <name>substrate</name>
    </ligand>
</feature>
<feature type="binding site" evidence="7">
    <location>
        <position position="14"/>
    </location>
    <ligand>
        <name>Mg(2+)</name>
        <dbReference type="ChEBI" id="CHEBI:18420"/>
    </ligand>
</feature>
<dbReference type="InterPro" id="IPR027417">
    <property type="entry name" value="P-loop_NTPase"/>
</dbReference>
<evidence type="ECO:0000256" key="5">
    <source>
        <dbReference type="ARBA" id="ARBA00022840"/>
    </source>
</evidence>
<evidence type="ECO:0000256" key="2">
    <source>
        <dbReference type="ARBA" id="ARBA00022679"/>
    </source>
</evidence>
<dbReference type="EMBL" id="JAVCWF010000001">
    <property type="protein sequence ID" value="MDQ7937032.1"/>
    <property type="molecule type" value="Genomic_DNA"/>
</dbReference>
<evidence type="ECO:0000256" key="7">
    <source>
        <dbReference type="HAMAP-Rule" id="MF_00109"/>
    </source>
</evidence>
<proteinExistence type="inferred from homology"/>
<feature type="binding site" evidence="7">
    <location>
        <position position="56"/>
    </location>
    <ligand>
        <name>substrate</name>
    </ligand>
</feature>
<evidence type="ECO:0000256" key="1">
    <source>
        <dbReference type="ARBA" id="ARBA00022605"/>
    </source>
</evidence>
<dbReference type="Gene3D" id="3.40.50.300">
    <property type="entry name" value="P-loop containing nucleotide triphosphate hydrolases"/>
    <property type="match status" value="1"/>
</dbReference>
<feature type="binding site" evidence="7">
    <location>
        <position position="32"/>
    </location>
    <ligand>
        <name>substrate</name>
    </ligand>
</feature>
<keyword evidence="1 7" id="KW-0028">Amino-acid biosynthesis</keyword>
<dbReference type="InterPro" id="IPR000623">
    <property type="entry name" value="Shikimate_kinase/TSH1"/>
</dbReference>
<dbReference type="SUPFAM" id="SSF52540">
    <property type="entry name" value="P-loop containing nucleoside triphosphate hydrolases"/>
    <property type="match status" value="1"/>
</dbReference>
<comment type="cofactor">
    <cofactor evidence="7">
        <name>Mg(2+)</name>
        <dbReference type="ChEBI" id="CHEBI:18420"/>
    </cofactor>
    <text evidence="7">Binds 1 Mg(2+) ion per subunit.</text>
</comment>
<comment type="similarity">
    <text evidence="7">Belongs to the shikimate kinase family.</text>
</comment>
<dbReference type="CDD" id="cd00464">
    <property type="entry name" value="SK"/>
    <property type="match status" value="1"/>
</dbReference>
<keyword evidence="6 7" id="KW-0057">Aromatic amino acid biosynthesis</keyword>
<comment type="caution">
    <text evidence="8">The sequence shown here is derived from an EMBL/GenBank/DDBJ whole genome shotgun (WGS) entry which is preliminary data.</text>
</comment>
<dbReference type="PANTHER" id="PTHR21087">
    <property type="entry name" value="SHIKIMATE KINASE"/>
    <property type="match status" value="1"/>
</dbReference>
<dbReference type="PANTHER" id="PTHR21087:SF16">
    <property type="entry name" value="SHIKIMATE KINASE 1, CHLOROPLASTIC"/>
    <property type="match status" value="1"/>
</dbReference>
<comment type="pathway">
    <text evidence="7">Metabolic intermediate biosynthesis; chorismate biosynthesis; chorismate from D-erythrose 4-phosphate and phosphoenolpyruvate: step 5/7.</text>
</comment>
<accession>A0ABU1A7V8</accession>
<dbReference type="EC" id="2.7.1.71" evidence="7"/>
<comment type="subunit">
    <text evidence="7">Monomer.</text>
</comment>
<evidence type="ECO:0000256" key="3">
    <source>
        <dbReference type="ARBA" id="ARBA00022741"/>
    </source>
</evidence>
<dbReference type="GO" id="GO:0004765">
    <property type="term" value="F:shikimate kinase activity"/>
    <property type="evidence" value="ECO:0007669"/>
    <property type="project" value="UniProtKB-EC"/>
</dbReference>
<keyword evidence="7" id="KW-0479">Metal-binding</keyword>
<dbReference type="Proteomes" id="UP001227831">
    <property type="component" value="Unassembled WGS sequence"/>
</dbReference>
<evidence type="ECO:0000313" key="8">
    <source>
        <dbReference type="EMBL" id="MDQ7937032.1"/>
    </source>
</evidence>
<feature type="binding site" evidence="7">
    <location>
        <position position="134"/>
    </location>
    <ligand>
        <name>substrate</name>
    </ligand>
</feature>
<feature type="binding site" evidence="7">
    <location>
        <position position="116"/>
    </location>
    <ligand>
        <name>ATP</name>
        <dbReference type="ChEBI" id="CHEBI:30616"/>
    </ligand>
</feature>
<evidence type="ECO:0000313" key="9">
    <source>
        <dbReference type="Proteomes" id="UP001227831"/>
    </source>
</evidence>
<dbReference type="InterPro" id="IPR031322">
    <property type="entry name" value="Shikimate/glucono_kinase"/>
</dbReference>
<dbReference type="RefSeq" id="WP_308702809.1">
    <property type="nucleotide sequence ID" value="NZ_AP027463.1"/>
</dbReference>
<dbReference type="HAMAP" id="MF_00109">
    <property type="entry name" value="Shikimate_kinase"/>
    <property type="match status" value="1"/>
</dbReference>
<keyword evidence="5 7" id="KW-0067">ATP-binding</keyword>
<comment type="catalytic activity">
    <reaction evidence="7">
        <text>shikimate + ATP = 3-phosphoshikimate + ADP + H(+)</text>
        <dbReference type="Rhea" id="RHEA:13121"/>
        <dbReference type="ChEBI" id="CHEBI:15378"/>
        <dbReference type="ChEBI" id="CHEBI:30616"/>
        <dbReference type="ChEBI" id="CHEBI:36208"/>
        <dbReference type="ChEBI" id="CHEBI:145989"/>
        <dbReference type="ChEBI" id="CHEBI:456216"/>
        <dbReference type="EC" id="2.7.1.71"/>
    </reaction>
</comment>
<evidence type="ECO:0000256" key="4">
    <source>
        <dbReference type="ARBA" id="ARBA00022777"/>
    </source>
</evidence>
<keyword evidence="4 7" id="KW-0418">Kinase</keyword>
<gene>
    <name evidence="7" type="primary">aroK</name>
    <name evidence="8" type="ORF">RA086_05250</name>
</gene>
<dbReference type="Pfam" id="PF01202">
    <property type="entry name" value="SKI"/>
    <property type="match status" value="1"/>
</dbReference>
<keyword evidence="7" id="KW-0460">Magnesium</keyword>